<evidence type="ECO:0000313" key="2">
    <source>
        <dbReference type="Proteomes" id="UP001250932"/>
    </source>
</evidence>
<reference evidence="1 2" key="1">
    <citation type="journal article" date="2023" name="ISME J.">
        <title>Cultivation and genomic characterization of novel and ubiquitous marine nitrite-oxidizing bacteria from the Nitrospirales.</title>
        <authorList>
            <person name="Mueller A.J."/>
            <person name="Daebeler A."/>
            <person name="Herbold C.W."/>
            <person name="Kirkegaard R.H."/>
            <person name="Daims H."/>
        </authorList>
    </citation>
    <scope>NUCLEOTIDE SEQUENCE [LARGE SCALE GENOMIC DNA]</scope>
    <source>
        <strain evidence="1 2">EB</strain>
    </source>
</reference>
<proteinExistence type="predicted"/>
<sequence>MKPLTQSDLLSHADYEAQRPTYRQQIIALKKRRRIEVGPLVTLLFENRETLKSQIQEMVRAERIFEESKIQDELDVYNAILPQPGELSATLMIEITEDDRIKTVLDSFQGFDRSESLSIRVDNEAVYAQFEAGHSKEDKISAVHFIRFSVPPAFTQLLQNPRANVSIQVAHEHYVAEAKVPEEMKDEWLKDLAS</sequence>
<name>A0ABU3K701_9BACT</name>
<evidence type="ECO:0000313" key="1">
    <source>
        <dbReference type="EMBL" id="MDT7042156.1"/>
    </source>
</evidence>
<gene>
    <name evidence="1" type="ORF">PPG34_07305</name>
</gene>
<accession>A0ABU3K701</accession>
<dbReference type="Proteomes" id="UP001250932">
    <property type="component" value="Unassembled WGS sequence"/>
</dbReference>
<organism evidence="1 2">
    <name type="scientific">Candidatus Nitronereus thalassa</name>
    <dbReference type="NCBI Taxonomy" id="3020898"/>
    <lineage>
        <taxon>Bacteria</taxon>
        <taxon>Pseudomonadati</taxon>
        <taxon>Nitrospirota</taxon>
        <taxon>Nitrospiria</taxon>
        <taxon>Nitrospirales</taxon>
        <taxon>Nitrospiraceae</taxon>
        <taxon>Candidatus Nitronereus</taxon>
    </lineage>
</organism>
<keyword evidence="2" id="KW-1185">Reference proteome</keyword>
<dbReference type="RefSeq" id="WP_313832520.1">
    <property type="nucleotide sequence ID" value="NZ_JAQOUE010000001.1"/>
</dbReference>
<dbReference type="Pfam" id="PF12007">
    <property type="entry name" value="DUF3501"/>
    <property type="match status" value="1"/>
</dbReference>
<dbReference type="EMBL" id="JAQOUE010000001">
    <property type="protein sequence ID" value="MDT7042156.1"/>
    <property type="molecule type" value="Genomic_DNA"/>
</dbReference>
<protein>
    <submittedName>
        <fullName evidence="1">DUF3501 family protein</fullName>
    </submittedName>
</protein>
<dbReference type="InterPro" id="IPR021890">
    <property type="entry name" value="DUF3501"/>
</dbReference>
<comment type="caution">
    <text evidence="1">The sequence shown here is derived from an EMBL/GenBank/DDBJ whole genome shotgun (WGS) entry which is preliminary data.</text>
</comment>